<organism evidence="1 2">
    <name type="scientific">Mycobacteroides chelonae</name>
    <name type="common">Mycobacterium chelonae</name>
    <dbReference type="NCBI Taxonomy" id="1774"/>
    <lineage>
        <taxon>Bacteria</taxon>
        <taxon>Bacillati</taxon>
        <taxon>Actinomycetota</taxon>
        <taxon>Actinomycetes</taxon>
        <taxon>Mycobacteriales</taxon>
        <taxon>Mycobacteriaceae</taxon>
        <taxon>Mycobacteroides</taxon>
    </lineage>
</organism>
<comment type="caution">
    <text evidence="1">The sequence shown here is derived from an EMBL/GenBank/DDBJ whole genome shotgun (WGS) entry which is preliminary data.</text>
</comment>
<dbReference type="RefSeq" id="WP_070916951.1">
    <property type="nucleotide sequence ID" value="NZ_MLIR01000012.1"/>
</dbReference>
<protein>
    <submittedName>
        <fullName evidence="1">Uncharacterized protein</fullName>
    </submittedName>
</protein>
<reference evidence="1 2" key="1">
    <citation type="submission" date="2016-10" db="EMBL/GenBank/DDBJ databases">
        <title>Evaluation of Human, Veterinary and Environmental Mycobacterium chelonae Isolates by Core Genome Phylogenomic Analysis, Targeted Gene Comparison, and Anti-microbial Susceptibility Patterns: A Tale of Mistaken Identities.</title>
        <authorList>
            <person name="Fogelson S.B."/>
            <person name="Camus A.C."/>
            <person name="Lorenz W."/>
            <person name="Vasireddy R."/>
            <person name="Vasireddy S."/>
            <person name="Smith T."/>
            <person name="Brown-Elliott B.A."/>
            <person name="Wallace R.J.Jr."/>
            <person name="Hasan N.A."/>
            <person name="Reischl U."/>
            <person name="Sanchez S."/>
        </authorList>
    </citation>
    <scope>NUCLEOTIDE SEQUENCE [LARGE SCALE GENOMIC DNA]</scope>
    <source>
        <strain evidence="1 2">15518</strain>
    </source>
</reference>
<dbReference type="EMBL" id="MLIS01000019">
    <property type="protein sequence ID" value="OHU75961.1"/>
    <property type="molecule type" value="Genomic_DNA"/>
</dbReference>
<keyword evidence="2" id="KW-1185">Reference proteome</keyword>
<sequence length="121" mass="13457">MIFPEPHAIPYYAFTPAVPAAVDSHGNAVGEVADAPVTRKAIAFYRRYSQEPISADTVARYVSEVTMLVRKPELYFNQDEVDIAGRRFAVVGPGVDGDWRNGPWAKYNKLFGGEIQLRRVG</sequence>
<dbReference type="Proteomes" id="UP000179441">
    <property type="component" value="Unassembled WGS sequence"/>
</dbReference>
<dbReference type="AlphaFoldDB" id="A0A1S1LX83"/>
<proteinExistence type="predicted"/>
<evidence type="ECO:0000313" key="1">
    <source>
        <dbReference type="EMBL" id="OHU75961.1"/>
    </source>
</evidence>
<name>A0A1S1LX83_MYCCH</name>
<gene>
    <name evidence="1" type="ORF">BKG84_25405</name>
</gene>
<evidence type="ECO:0000313" key="2">
    <source>
        <dbReference type="Proteomes" id="UP000179441"/>
    </source>
</evidence>
<accession>A0A1S1LX83</accession>